<evidence type="ECO:0000256" key="7">
    <source>
        <dbReference type="ARBA" id="ARBA00023306"/>
    </source>
</evidence>
<dbReference type="RefSeq" id="WP_179644373.1">
    <property type="nucleotide sequence ID" value="NZ_BAAAYY010000036.1"/>
</dbReference>
<keyword evidence="4 8" id="KW-0812">Transmembrane</keyword>
<evidence type="ECO:0000256" key="8">
    <source>
        <dbReference type="SAM" id="Phobius"/>
    </source>
</evidence>
<evidence type="ECO:0000256" key="4">
    <source>
        <dbReference type="ARBA" id="ARBA00022692"/>
    </source>
</evidence>
<keyword evidence="2" id="KW-1003">Cell membrane</keyword>
<keyword evidence="5 8" id="KW-1133">Transmembrane helix</keyword>
<proteinExistence type="predicted"/>
<dbReference type="InterPro" id="IPR050487">
    <property type="entry name" value="FtsQ_DivIB"/>
</dbReference>
<dbReference type="Pfam" id="PF08478">
    <property type="entry name" value="POTRA_1"/>
    <property type="match status" value="1"/>
</dbReference>
<dbReference type="InterPro" id="IPR034746">
    <property type="entry name" value="POTRA"/>
</dbReference>
<evidence type="ECO:0000256" key="6">
    <source>
        <dbReference type="ARBA" id="ARBA00023136"/>
    </source>
</evidence>
<keyword evidence="3 10" id="KW-0132">Cell division</keyword>
<keyword evidence="6 8" id="KW-0472">Membrane</keyword>
<dbReference type="GO" id="GO:0005886">
    <property type="term" value="C:plasma membrane"/>
    <property type="evidence" value="ECO:0007669"/>
    <property type="project" value="TreeGrafter"/>
</dbReference>
<evidence type="ECO:0000256" key="1">
    <source>
        <dbReference type="ARBA" id="ARBA00004370"/>
    </source>
</evidence>
<dbReference type="AlphaFoldDB" id="A0A852TZ84"/>
<accession>A0A852TZ84</accession>
<comment type="caution">
    <text evidence="10">The sequence shown here is derived from an EMBL/GenBank/DDBJ whole genome shotgun (WGS) entry which is preliminary data.</text>
</comment>
<evidence type="ECO:0000313" key="10">
    <source>
        <dbReference type="EMBL" id="NYE48617.1"/>
    </source>
</evidence>
<evidence type="ECO:0000313" key="11">
    <source>
        <dbReference type="Proteomes" id="UP000589036"/>
    </source>
</evidence>
<dbReference type="InterPro" id="IPR005548">
    <property type="entry name" value="Cell_div_FtsQ/DivIB_C"/>
</dbReference>
<name>A0A852TZ84_9ACTN</name>
<dbReference type="PROSITE" id="PS51779">
    <property type="entry name" value="POTRA"/>
    <property type="match status" value="1"/>
</dbReference>
<keyword evidence="11" id="KW-1185">Reference proteome</keyword>
<reference evidence="10 11" key="1">
    <citation type="submission" date="2020-07" db="EMBL/GenBank/DDBJ databases">
        <title>Sequencing the genomes of 1000 actinobacteria strains.</title>
        <authorList>
            <person name="Klenk H.-P."/>
        </authorList>
    </citation>
    <scope>NUCLEOTIDE SEQUENCE [LARGE SCALE GENOMIC DNA]</scope>
    <source>
        <strain evidence="10 11">CXB654</strain>
    </source>
</reference>
<dbReference type="GO" id="GO:0051301">
    <property type="term" value="P:cell division"/>
    <property type="evidence" value="ECO:0007669"/>
    <property type="project" value="UniProtKB-KW"/>
</dbReference>
<sequence length="238" mass="25282">MEGSEEAVARARRSDPWKAAFVVLLIVAVLAVVTWVLLGSRLLVVRDVEVTGAGRLDSGEVVSAVDVRTGTPLARVDTAAAAARAEELRLVESATVSRGWPATLRVEVVERTPALSVRVGDGYRLVDHDGVHIEDTGEPSPGHPLVSVTGEVEGNPAVAEAAAVVEGLPAAILDDVEEIEATDRSEITLRLGNGASVMWGDSERTEKKAGILEILMREHPPSEERRYDVSASDVAVVK</sequence>
<dbReference type="PANTHER" id="PTHR37820:SF1">
    <property type="entry name" value="CELL DIVISION PROTEIN FTSQ"/>
    <property type="match status" value="1"/>
</dbReference>
<dbReference type="Pfam" id="PF03799">
    <property type="entry name" value="FtsQ_DivIB_C"/>
    <property type="match status" value="1"/>
</dbReference>
<dbReference type="EMBL" id="JACCCC010000001">
    <property type="protein sequence ID" value="NYE48617.1"/>
    <property type="molecule type" value="Genomic_DNA"/>
</dbReference>
<dbReference type="PANTHER" id="PTHR37820">
    <property type="entry name" value="CELL DIVISION PROTEIN DIVIB"/>
    <property type="match status" value="1"/>
</dbReference>
<evidence type="ECO:0000259" key="9">
    <source>
        <dbReference type="PROSITE" id="PS51779"/>
    </source>
</evidence>
<dbReference type="Gene3D" id="3.10.20.310">
    <property type="entry name" value="membrane protein fhac"/>
    <property type="match status" value="1"/>
</dbReference>
<protein>
    <submittedName>
        <fullName evidence="10">Cell division protein FtsQ</fullName>
    </submittedName>
</protein>
<evidence type="ECO:0000256" key="3">
    <source>
        <dbReference type="ARBA" id="ARBA00022618"/>
    </source>
</evidence>
<evidence type="ECO:0000256" key="5">
    <source>
        <dbReference type="ARBA" id="ARBA00022989"/>
    </source>
</evidence>
<evidence type="ECO:0000256" key="2">
    <source>
        <dbReference type="ARBA" id="ARBA00022475"/>
    </source>
</evidence>
<dbReference type="Proteomes" id="UP000589036">
    <property type="component" value="Unassembled WGS sequence"/>
</dbReference>
<gene>
    <name evidence="10" type="ORF">HDA32_003737</name>
</gene>
<organism evidence="10 11">
    <name type="scientific">Spinactinospora alkalitolerans</name>
    <dbReference type="NCBI Taxonomy" id="687207"/>
    <lineage>
        <taxon>Bacteria</taxon>
        <taxon>Bacillati</taxon>
        <taxon>Actinomycetota</taxon>
        <taxon>Actinomycetes</taxon>
        <taxon>Streptosporangiales</taxon>
        <taxon>Nocardiopsidaceae</taxon>
        <taxon>Spinactinospora</taxon>
    </lineage>
</organism>
<feature type="transmembrane region" description="Helical" evidence="8">
    <location>
        <begin position="20"/>
        <end position="38"/>
    </location>
</feature>
<dbReference type="InterPro" id="IPR013685">
    <property type="entry name" value="POTRA_FtsQ_type"/>
</dbReference>
<keyword evidence="7" id="KW-0131">Cell cycle</keyword>
<comment type="subcellular location">
    <subcellularLocation>
        <location evidence="1">Membrane</location>
    </subcellularLocation>
</comment>
<feature type="domain" description="POTRA" evidence="9">
    <location>
        <begin position="43"/>
        <end position="111"/>
    </location>
</feature>